<dbReference type="AlphaFoldDB" id="A0A364K1D1"/>
<dbReference type="InterPro" id="IPR013766">
    <property type="entry name" value="Thioredoxin_domain"/>
</dbReference>
<dbReference type="PANTHER" id="PTHR42852:SF13">
    <property type="entry name" value="PROTEIN DIPZ"/>
    <property type="match status" value="1"/>
</dbReference>
<gene>
    <name evidence="4" type="ORF">DL897_16075</name>
</gene>
<accession>A0A364K1D1</accession>
<dbReference type="Gene3D" id="3.40.30.10">
    <property type="entry name" value="Glutaredoxin"/>
    <property type="match status" value="1"/>
</dbReference>
<organism evidence="4 5">
    <name type="scientific">Thermoflavimicrobium daqui</name>
    <dbReference type="NCBI Taxonomy" id="2137476"/>
    <lineage>
        <taxon>Bacteria</taxon>
        <taxon>Bacillati</taxon>
        <taxon>Bacillota</taxon>
        <taxon>Bacilli</taxon>
        <taxon>Bacillales</taxon>
        <taxon>Thermoactinomycetaceae</taxon>
        <taxon>Thermoflavimicrobium</taxon>
    </lineage>
</organism>
<dbReference type="PANTHER" id="PTHR42852">
    <property type="entry name" value="THIOL:DISULFIDE INTERCHANGE PROTEIN DSBE"/>
    <property type="match status" value="1"/>
</dbReference>
<feature type="compositionally biased region" description="Polar residues" evidence="2">
    <location>
        <begin position="27"/>
        <end position="37"/>
    </location>
</feature>
<evidence type="ECO:0000313" key="4">
    <source>
        <dbReference type="EMBL" id="RAL21499.1"/>
    </source>
</evidence>
<evidence type="ECO:0000313" key="5">
    <source>
        <dbReference type="Proteomes" id="UP000251213"/>
    </source>
</evidence>
<comment type="caution">
    <text evidence="4">The sequence shown here is derived from an EMBL/GenBank/DDBJ whole genome shotgun (WGS) entry which is preliminary data.</text>
</comment>
<dbReference type="InterPro" id="IPR000866">
    <property type="entry name" value="AhpC/TSA"/>
</dbReference>
<dbReference type="InterPro" id="IPR036249">
    <property type="entry name" value="Thioredoxin-like_sf"/>
</dbReference>
<dbReference type="SUPFAM" id="SSF52833">
    <property type="entry name" value="Thioredoxin-like"/>
    <property type="match status" value="1"/>
</dbReference>
<feature type="region of interest" description="Disordered" evidence="2">
    <location>
        <begin position="24"/>
        <end position="45"/>
    </location>
</feature>
<keyword evidence="1" id="KW-1015">Disulfide bond</keyword>
<dbReference type="Proteomes" id="UP000251213">
    <property type="component" value="Unassembled WGS sequence"/>
</dbReference>
<keyword evidence="5" id="KW-1185">Reference proteome</keyword>
<dbReference type="InterPro" id="IPR017937">
    <property type="entry name" value="Thioredoxin_CS"/>
</dbReference>
<evidence type="ECO:0000256" key="1">
    <source>
        <dbReference type="ARBA" id="ARBA00023157"/>
    </source>
</evidence>
<dbReference type="Pfam" id="PF00578">
    <property type="entry name" value="AhpC-TSA"/>
    <property type="match status" value="1"/>
</dbReference>
<name>A0A364K1D1_9BACL</name>
<dbReference type="InterPro" id="IPR050553">
    <property type="entry name" value="Thioredoxin_ResA/DsbE_sf"/>
</dbReference>
<proteinExistence type="predicted"/>
<dbReference type="GO" id="GO:0016209">
    <property type="term" value="F:antioxidant activity"/>
    <property type="evidence" value="ECO:0007669"/>
    <property type="project" value="InterPro"/>
</dbReference>
<dbReference type="OrthoDB" id="25753at2"/>
<dbReference type="PROSITE" id="PS51352">
    <property type="entry name" value="THIOREDOXIN_2"/>
    <property type="match status" value="1"/>
</dbReference>
<dbReference type="GO" id="GO:0016491">
    <property type="term" value="F:oxidoreductase activity"/>
    <property type="evidence" value="ECO:0007669"/>
    <property type="project" value="InterPro"/>
</dbReference>
<reference evidence="4 5" key="2">
    <citation type="submission" date="2018-06" db="EMBL/GenBank/DDBJ databases">
        <authorList>
            <person name="Zhirakovskaya E."/>
        </authorList>
    </citation>
    <scope>NUCLEOTIDE SEQUENCE [LARGE SCALE GENOMIC DNA]</scope>
    <source>
        <strain evidence="4 5">FBKL4.011</strain>
    </source>
</reference>
<dbReference type="EMBL" id="QJKK01000013">
    <property type="protein sequence ID" value="RAL21499.1"/>
    <property type="molecule type" value="Genomic_DNA"/>
</dbReference>
<evidence type="ECO:0000256" key="2">
    <source>
        <dbReference type="SAM" id="MobiDB-lite"/>
    </source>
</evidence>
<reference evidence="4 5" key="1">
    <citation type="submission" date="2018-06" db="EMBL/GenBank/DDBJ databases">
        <title>Thermoflavimicrobium daqus sp. nov., a thermophilic microbe isolated from Moutai-flavour Daqu.</title>
        <authorList>
            <person name="Wang X."/>
            <person name="Zhou H."/>
        </authorList>
    </citation>
    <scope>NUCLEOTIDE SEQUENCE [LARGE SCALE GENOMIC DNA]</scope>
    <source>
        <strain evidence="4 5">FBKL4.011</strain>
    </source>
</reference>
<feature type="domain" description="Thioredoxin" evidence="3">
    <location>
        <begin position="43"/>
        <end position="184"/>
    </location>
</feature>
<dbReference type="CDD" id="cd02966">
    <property type="entry name" value="TlpA_like_family"/>
    <property type="match status" value="1"/>
</dbReference>
<evidence type="ECO:0000259" key="3">
    <source>
        <dbReference type="PROSITE" id="PS51352"/>
    </source>
</evidence>
<sequence length="184" mass="20512">MAILLIAVAIVIINLWKTNENKDNATKETATTENQPNVEPLQAEEGKPAPKFNLVTLEGKSVKLSDYRGKKVILNFWATWCPPCQAEMPHMQKFYEKNKENGVEILAVNLTSMDKGTAAIRKFVKDYRLTFPILLDKDGAVGSQYQAISIPTSYILDANGVVVKKILGPMDENMLESLVKNIKS</sequence>
<dbReference type="PROSITE" id="PS00194">
    <property type="entry name" value="THIOREDOXIN_1"/>
    <property type="match status" value="1"/>
</dbReference>
<protein>
    <submittedName>
        <fullName evidence="4">Cytochrome C biogenesis protein</fullName>
    </submittedName>
</protein>